<evidence type="ECO:0000313" key="2">
    <source>
        <dbReference type="Proteomes" id="UP001244295"/>
    </source>
</evidence>
<dbReference type="RefSeq" id="WP_307636638.1">
    <property type="nucleotide sequence ID" value="NZ_JAUSRR010000003.1"/>
</dbReference>
<dbReference type="Proteomes" id="UP001244295">
    <property type="component" value="Unassembled WGS sequence"/>
</dbReference>
<name>A0AAW8DUV1_9BURK</name>
<organism evidence="1 2">
    <name type="scientific">Variovorax boronicumulans</name>
    <dbReference type="NCBI Taxonomy" id="436515"/>
    <lineage>
        <taxon>Bacteria</taxon>
        <taxon>Pseudomonadati</taxon>
        <taxon>Pseudomonadota</taxon>
        <taxon>Betaproteobacteria</taxon>
        <taxon>Burkholderiales</taxon>
        <taxon>Comamonadaceae</taxon>
        <taxon>Variovorax</taxon>
    </lineage>
</organism>
<evidence type="ECO:0000313" key="1">
    <source>
        <dbReference type="EMBL" id="MDP9923097.1"/>
    </source>
</evidence>
<dbReference type="AlphaFoldDB" id="A0AAW8DUV1"/>
<protein>
    <submittedName>
        <fullName evidence="1">Uncharacterized protein</fullName>
    </submittedName>
</protein>
<comment type="caution">
    <text evidence="1">The sequence shown here is derived from an EMBL/GenBank/DDBJ whole genome shotgun (WGS) entry which is preliminary data.</text>
</comment>
<proteinExistence type="predicted"/>
<gene>
    <name evidence="1" type="ORF">J2W25_002118</name>
</gene>
<sequence length="179" mass="20173">MPEPTLLAVVEVEQKQRIRCQAPGCNHGVYRAIRVIQADEGLKLYGSQCCGKLFGWTSKQRAAAYTTTDRRLTAEERAQLESNTESLLQKLKVEHEQRQEESRQKLRALKAVFEQRAQASAIGSGKNRPAKRMLGTVLDPEVERQAKKIVSERYQVDADLPGWRGLVLQAAKKIEGEND</sequence>
<accession>A0AAW8DUV1</accession>
<dbReference type="EMBL" id="JAUSRR010000003">
    <property type="protein sequence ID" value="MDP9923097.1"/>
    <property type="molecule type" value="Genomic_DNA"/>
</dbReference>
<reference evidence="1" key="1">
    <citation type="submission" date="2023-07" db="EMBL/GenBank/DDBJ databases">
        <title>Sorghum-associated microbial communities from plants grown in Nebraska, USA.</title>
        <authorList>
            <person name="Schachtman D."/>
        </authorList>
    </citation>
    <scope>NUCLEOTIDE SEQUENCE</scope>
    <source>
        <strain evidence="1">DS2795</strain>
    </source>
</reference>